<dbReference type="Pfam" id="PF13202">
    <property type="entry name" value="EF-hand_5"/>
    <property type="match status" value="1"/>
</dbReference>
<dbReference type="Proteomes" id="UP001487740">
    <property type="component" value="Unassembled WGS sequence"/>
</dbReference>
<dbReference type="SUPFAM" id="SSF47473">
    <property type="entry name" value="EF-hand"/>
    <property type="match status" value="1"/>
</dbReference>
<dbReference type="SMART" id="SM00054">
    <property type="entry name" value="EFh"/>
    <property type="match status" value="2"/>
</dbReference>
<dbReference type="PROSITE" id="PS50222">
    <property type="entry name" value="EF_HAND_2"/>
    <property type="match status" value="1"/>
</dbReference>
<keyword evidence="1" id="KW-0106">Calcium</keyword>
<evidence type="ECO:0000259" key="2">
    <source>
        <dbReference type="PROSITE" id="PS50222"/>
    </source>
</evidence>
<feature type="domain" description="EF-hand" evidence="2">
    <location>
        <begin position="178"/>
        <end position="213"/>
    </location>
</feature>
<evidence type="ECO:0000256" key="1">
    <source>
        <dbReference type="ARBA" id="ARBA00022837"/>
    </source>
</evidence>
<dbReference type="InterPro" id="IPR011992">
    <property type="entry name" value="EF-hand-dom_pair"/>
</dbReference>
<accession>A0AAW0V5L5</accession>
<dbReference type="Pfam" id="PF13499">
    <property type="entry name" value="EF-hand_7"/>
    <property type="match status" value="1"/>
</dbReference>
<comment type="caution">
    <text evidence="3">The sequence shown here is derived from an EMBL/GenBank/DDBJ whole genome shotgun (WGS) entry which is preliminary data.</text>
</comment>
<dbReference type="Gene3D" id="1.10.238.10">
    <property type="entry name" value="EF-hand"/>
    <property type="match status" value="1"/>
</dbReference>
<sequence>MATLPVPRIFARRRKWDRRLVKFEYLASIQFHQYADQCCCDAWAAQDLLLAKSVTEYAGGVYIWCGYKETTTWLFPRVSGKDGRGQHLTNQRAGAAGPPGVYKPRARAEDGIGQTATPTSKMAYSWDNRVKYVVRYMYDIDNNGYLDKNDFECLALRNTLIEGRGEFNSDAYANNQKIMSNLWNEIAELADFNKDGQVTVDEFKQAVKNLCCGKSFDGFPPCFKTVIGRLFKTIDINGDGLVGVDEYRLDCISRSAFSSVKEIDDAYAKLCTDDDKKAGGISLNRYQELYAQFISNPDEKCNAVYLFGPLKEVQ</sequence>
<dbReference type="GO" id="GO:0005509">
    <property type="term" value="F:calcium ion binding"/>
    <property type="evidence" value="ECO:0007669"/>
    <property type="project" value="InterPro"/>
</dbReference>
<gene>
    <name evidence="3" type="ORF">O3P69_002195</name>
</gene>
<dbReference type="InterPro" id="IPR002048">
    <property type="entry name" value="EF_hand_dom"/>
</dbReference>
<reference evidence="3 4" key="1">
    <citation type="submission" date="2023-03" db="EMBL/GenBank/DDBJ databases">
        <title>High-quality genome of Scylla paramamosain provides insights in environmental adaptation.</title>
        <authorList>
            <person name="Zhang L."/>
        </authorList>
    </citation>
    <scope>NUCLEOTIDE SEQUENCE [LARGE SCALE GENOMIC DNA]</scope>
    <source>
        <strain evidence="3">LZ_2023a</strain>
        <tissue evidence="3">Muscle</tissue>
    </source>
</reference>
<name>A0AAW0V5L5_SCYPA</name>
<dbReference type="EMBL" id="JARAKH010000001">
    <property type="protein sequence ID" value="KAK8407476.1"/>
    <property type="molecule type" value="Genomic_DNA"/>
</dbReference>
<dbReference type="InterPro" id="IPR018247">
    <property type="entry name" value="EF_Hand_1_Ca_BS"/>
</dbReference>
<proteinExistence type="predicted"/>
<dbReference type="PROSITE" id="PS00018">
    <property type="entry name" value="EF_HAND_1"/>
    <property type="match status" value="3"/>
</dbReference>
<organism evidence="3 4">
    <name type="scientific">Scylla paramamosain</name>
    <name type="common">Mud crab</name>
    <dbReference type="NCBI Taxonomy" id="85552"/>
    <lineage>
        <taxon>Eukaryota</taxon>
        <taxon>Metazoa</taxon>
        <taxon>Ecdysozoa</taxon>
        <taxon>Arthropoda</taxon>
        <taxon>Crustacea</taxon>
        <taxon>Multicrustacea</taxon>
        <taxon>Malacostraca</taxon>
        <taxon>Eumalacostraca</taxon>
        <taxon>Eucarida</taxon>
        <taxon>Decapoda</taxon>
        <taxon>Pleocyemata</taxon>
        <taxon>Brachyura</taxon>
        <taxon>Eubrachyura</taxon>
        <taxon>Portunoidea</taxon>
        <taxon>Portunidae</taxon>
        <taxon>Portuninae</taxon>
        <taxon>Scylla</taxon>
    </lineage>
</organism>
<dbReference type="AlphaFoldDB" id="A0AAW0V5L5"/>
<evidence type="ECO:0000313" key="4">
    <source>
        <dbReference type="Proteomes" id="UP001487740"/>
    </source>
</evidence>
<protein>
    <recommendedName>
        <fullName evidence="2">EF-hand domain-containing protein</fullName>
    </recommendedName>
</protein>
<evidence type="ECO:0000313" key="3">
    <source>
        <dbReference type="EMBL" id="KAK8407476.1"/>
    </source>
</evidence>
<keyword evidence="4" id="KW-1185">Reference proteome</keyword>